<accession>A0A066XCH4</accession>
<feature type="region of interest" description="Disordered" evidence="1">
    <location>
        <begin position="80"/>
        <end position="123"/>
    </location>
</feature>
<gene>
    <name evidence="2" type="ORF">CSUB01_08548</name>
</gene>
<proteinExistence type="predicted"/>
<comment type="caution">
    <text evidence="2">The sequence shown here is derived from an EMBL/GenBank/DDBJ whole genome shotgun (WGS) entry which is preliminary data.</text>
</comment>
<evidence type="ECO:0000313" key="2">
    <source>
        <dbReference type="EMBL" id="KDN63466.1"/>
    </source>
</evidence>
<name>A0A066XCH4_COLSU</name>
<sequence length="123" mass="14386">MERFQDALLRVLREQLNETKCETIKEREQECITDVFNDLAMSDAPEKQGAERKGKFTRRRKTTRPLRKILCAADITTTTTTNREEGYTKSQDKNSKVDSRFPVGQMRRTTPTRSLHADARWLH</sequence>
<protein>
    <submittedName>
        <fullName evidence="2">Putative VID27 cytoplasmic protein</fullName>
    </submittedName>
</protein>
<evidence type="ECO:0000256" key="1">
    <source>
        <dbReference type="SAM" id="MobiDB-lite"/>
    </source>
</evidence>
<dbReference type="AlphaFoldDB" id="A0A066XCH4"/>
<feature type="compositionally biased region" description="Basic and acidic residues" evidence="1">
    <location>
        <begin position="82"/>
        <end position="99"/>
    </location>
</feature>
<keyword evidence="3" id="KW-1185">Reference proteome</keyword>
<reference evidence="3" key="1">
    <citation type="journal article" date="2014" name="Genome Announc.">
        <title>Draft genome sequence of Colletotrichum sublineola, a destructive pathogen of cultivated sorghum.</title>
        <authorList>
            <person name="Baroncelli R."/>
            <person name="Sanz-Martin J.M."/>
            <person name="Rech G.E."/>
            <person name="Sukno S.A."/>
            <person name="Thon M.R."/>
        </authorList>
    </citation>
    <scope>NUCLEOTIDE SEQUENCE [LARGE SCALE GENOMIC DNA]</scope>
    <source>
        <strain evidence="3">TX430BB</strain>
    </source>
</reference>
<dbReference type="Proteomes" id="UP000027238">
    <property type="component" value="Unassembled WGS sequence"/>
</dbReference>
<dbReference type="STRING" id="1173701.A0A066XCH4"/>
<dbReference type="HOGENOM" id="CLU_2015134_0_0_1"/>
<dbReference type="EMBL" id="JMSE01001222">
    <property type="protein sequence ID" value="KDN63466.1"/>
    <property type="molecule type" value="Genomic_DNA"/>
</dbReference>
<organism evidence="2 3">
    <name type="scientific">Colletotrichum sublineola</name>
    <name type="common">Sorghum anthracnose fungus</name>
    <dbReference type="NCBI Taxonomy" id="1173701"/>
    <lineage>
        <taxon>Eukaryota</taxon>
        <taxon>Fungi</taxon>
        <taxon>Dikarya</taxon>
        <taxon>Ascomycota</taxon>
        <taxon>Pezizomycotina</taxon>
        <taxon>Sordariomycetes</taxon>
        <taxon>Hypocreomycetidae</taxon>
        <taxon>Glomerellales</taxon>
        <taxon>Glomerellaceae</taxon>
        <taxon>Colletotrichum</taxon>
        <taxon>Colletotrichum graminicola species complex</taxon>
    </lineage>
</organism>
<evidence type="ECO:0000313" key="3">
    <source>
        <dbReference type="Proteomes" id="UP000027238"/>
    </source>
</evidence>